<feature type="compositionally biased region" description="Low complexity" evidence="5">
    <location>
        <begin position="202"/>
        <end position="213"/>
    </location>
</feature>
<comment type="caution">
    <text evidence="7">The sequence shown here is derived from an EMBL/GenBank/DDBJ whole genome shotgun (WGS) entry which is preliminary data.</text>
</comment>
<evidence type="ECO:0000256" key="1">
    <source>
        <dbReference type="ARBA" id="ARBA00004167"/>
    </source>
</evidence>
<dbReference type="Proteomes" id="UP001320715">
    <property type="component" value="Unassembled WGS sequence"/>
</dbReference>
<evidence type="ECO:0000313" key="7">
    <source>
        <dbReference type="EMBL" id="MCO6408230.1"/>
    </source>
</evidence>
<dbReference type="SUPFAM" id="SSF74653">
    <property type="entry name" value="TolA/TonB C-terminal domain"/>
    <property type="match status" value="1"/>
</dbReference>
<evidence type="ECO:0000256" key="2">
    <source>
        <dbReference type="ARBA" id="ARBA00022692"/>
    </source>
</evidence>
<feature type="domain" description="TonB C-terminal" evidence="6">
    <location>
        <begin position="211"/>
        <end position="298"/>
    </location>
</feature>
<dbReference type="NCBIfam" id="TIGR01352">
    <property type="entry name" value="tonB_Cterm"/>
    <property type="match status" value="1"/>
</dbReference>
<dbReference type="InterPro" id="IPR006260">
    <property type="entry name" value="TonB/TolA_C"/>
</dbReference>
<evidence type="ECO:0000256" key="5">
    <source>
        <dbReference type="SAM" id="MobiDB-lite"/>
    </source>
</evidence>
<reference evidence="7 8" key="1">
    <citation type="submission" date="2020-01" db="EMBL/GenBank/DDBJ databases">
        <title>Genomes of bacteria type strains.</title>
        <authorList>
            <person name="Chen J."/>
            <person name="Zhu S."/>
            <person name="Yang J."/>
        </authorList>
    </citation>
    <scope>NUCLEOTIDE SEQUENCE [LARGE SCALE GENOMIC DNA]</scope>
    <source>
        <strain evidence="7 8">DSM 16655</strain>
    </source>
</reference>
<dbReference type="InterPro" id="IPR037682">
    <property type="entry name" value="TonB_C"/>
</dbReference>
<evidence type="ECO:0000259" key="6">
    <source>
        <dbReference type="PROSITE" id="PS52015"/>
    </source>
</evidence>
<feature type="region of interest" description="Disordered" evidence="5">
    <location>
        <begin position="39"/>
        <end position="213"/>
    </location>
</feature>
<feature type="compositionally biased region" description="Basic and acidic residues" evidence="5">
    <location>
        <begin position="175"/>
        <end position="190"/>
    </location>
</feature>
<organism evidence="7 8">
    <name type="scientific">Hoeflea alexandrii</name>
    <dbReference type="NCBI Taxonomy" id="288436"/>
    <lineage>
        <taxon>Bacteria</taxon>
        <taxon>Pseudomonadati</taxon>
        <taxon>Pseudomonadota</taxon>
        <taxon>Alphaproteobacteria</taxon>
        <taxon>Hyphomicrobiales</taxon>
        <taxon>Rhizobiaceae</taxon>
        <taxon>Hoeflea</taxon>
    </lineage>
</organism>
<keyword evidence="4" id="KW-0472">Membrane</keyword>
<dbReference type="Gene3D" id="3.30.1150.10">
    <property type="match status" value="1"/>
</dbReference>
<dbReference type="RefSeq" id="WP_252915405.1">
    <property type="nucleotide sequence ID" value="NZ_JAAAML010000001.1"/>
</dbReference>
<dbReference type="Pfam" id="PF03544">
    <property type="entry name" value="TonB_C"/>
    <property type="match status" value="1"/>
</dbReference>
<gene>
    <name evidence="7" type="ORF">GTW23_08605</name>
</gene>
<dbReference type="EMBL" id="JAAAML010000001">
    <property type="protein sequence ID" value="MCO6408230.1"/>
    <property type="molecule type" value="Genomic_DNA"/>
</dbReference>
<name>A0ABT1CRQ9_9HYPH</name>
<proteinExistence type="predicted"/>
<accession>A0ABT1CRQ9</accession>
<dbReference type="PROSITE" id="PS52015">
    <property type="entry name" value="TONB_CTD"/>
    <property type="match status" value="1"/>
</dbReference>
<keyword evidence="2" id="KW-0812">Transmembrane</keyword>
<protein>
    <submittedName>
        <fullName evidence="7">TonB family protein</fullName>
    </submittedName>
</protein>
<keyword evidence="8" id="KW-1185">Reference proteome</keyword>
<evidence type="ECO:0000313" key="8">
    <source>
        <dbReference type="Proteomes" id="UP001320715"/>
    </source>
</evidence>
<comment type="subcellular location">
    <subcellularLocation>
        <location evidence="1">Membrane</location>
        <topology evidence="1">Single-pass membrane protein</topology>
    </subcellularLocation>
</comment>
<evidence type="ECO:0000256" key="3">
    <source>
        <dbReference type="ARBA" id="ARBA00022989"/>
    </source>
</evidence>
<evidence type="ECO:0000256" key="4">
    <source>
        <dbReference type="ARBA" id="ARBA00023136"/>
    </source>
</evidence>
<keyword evidence="3" id="KW-1133">Transmembrane helix</keyword>
<sequence length="298" mass="30945">MAVSPDLGEEVLIEGGADAREAALGSSFADLIKAGDTLDPVETTQAAGASPSPVAPQPADPTAIQPVRQPREPVSPAASTVEDVSAQLPNRLEPVSEAELIPPSRTEKLDVSVSDVSVTLPTPEMTRPVKPAESWKPVEDPLPVETAIPANVPTPVAKPEQPKQPPRKTAGNIKSKSEVNSKAGTRDGKATGKAASSGKVQARSASASSGNAAAANYPGKVFAKIARTRQRNAGGRGVVHVSFHVSTSGQAVRVTVSRSSGNARVDKAALAHIKRAAPFPRPPSGARTRFVIPIEFRR</sequence>